<keyword evidence="8" id="KW-0472">Membrane</keyword>
<accession>A0A6P6EK16</accession>
<evidence type="ECO:0000256" key="2">
    <source>
        <dbReference type="ARBA" id="ARBA00011738"/>
    </source>
</evidence>
<dbReference type="GO" id="GO:0034113">
    <property type="term" value="P:heterotypic cell-cell adhesion"/>
    <property type="evidence" value="ECO:0007669"/>
    <property type="project" value="TreeGrafter"/>
</dbReference>
<feature type="signal peptide" evidence="14">
    <location>
        <begin position="1"/>
        <end position="21"/>
    </location>
</feature>
<dbReference type="PANTHER" id="PTHR14162:SF1">
    <property type="entry name" value="MUCOSAL ADDRESSIN CELL ADHESION MOLECULE 1"/>
    <property type="match status" value="1"/>
</dbReference>
<comment type="subunit">
    <text evidence="2">Homodimer.</text>
</comment>
<evidence type="ECO:0000256" key="4">
    <source>
        <dbReference type="ARBA" id="ARBA00022729"/>
    </source>
</evidence>
<evidence type="ECO:0000256" key="10">
    <source>
        <dbReference type="ARBA" id="ARBA00023180"/>
    </source>
</evidence>
<evidence type="ECO:0000256" key="8">
    <source>
        <dbReference type="ARBA" id="ARBA00023136"/>
    </source>
</evidence>
<gene>
    <name evidence="17" type="primary">Madcam1</name>
</gene>
<sequence length="497" mass="53160">MLRGLKLLLALSLGLLQLSEGQPLLVEPQERVVAVALGTSQKLTCSLACAHGPAAVHWRGLDTSLGAVQSDPGLSVLWLLHASLADAGTRVCRGSCGGRTFQHQVEVLVYAFPEQLTVSPAVLKPGQDREVACTAHSVTPWGPDALSFSLLWRDQELEGIQVLDREEVEEEEASLKAEGPLFRVTQRWLLPTLRTLDPATLRCQATMQLPFLELSHHRPLPVLFNQTTPEPPSLSSPEAPSPTLLKSSDLTSLEPPDSTSTAHPKPISTAHPDFISTAHASSTSTAHSTFISTVHPNSTSIAHPNPISTEHPDFSPQSSPEQAFSNSPSSPRSCYPEIHQAPPTAMGKAAGWGLLCQASCGHGVTVRWTLAPGGLAAYENREAGTWAWLSVPLMTNPTPKGWFQCRLEPGGQVASLYVQGQNAVPTSSPEVAQPSAALWLGSVALGLLLLLTLVTRHLWKHCWPAARDLPHPPVCLGLLPVQDSEGVVGLAPNHLQG</sequence>
<comment type="subcellular location">
    <subcellularLocation>
        <location evidence="1">Membrane</location>
        <topology evidence="1">Single-pass type I membrane protein</topology>
    </subcellularLocation>
</comment>
<evidence type="ECO:0000313" key="16">
    <source>
        <dbReference type="Proteomes" id="UP000515203"/>
    </source>
</evidence>
<keyword evidence="4 14" id="KW-0732">Signal</keyword>
<dbReference type="InterPro" id="IPR037413">
    <property type="entry name" value="MADCAM1"/>
</dbReference>
<organism evidence="16 17">
    <name type="scientific">Octodon degus</name>
    <name type="common">Degu</name>
    <name type="synonym">Sciurus degus</name>
    <dbReference type="NCBI Taxonomy" id="10160"/>
    <lineage>
        <taxon>Eukaryota</taxon>
        <taxon>Metazoa</taxon>
        <taxon>Chordata</taxon>
        <taxon>Craniata</taxon>
        <taxon>Vertebrata</taxon>
        <taxon>Euteleostomi</taxon>
        <taxon>Mammalia</taxon>
        <taxon>Eutheria</taxon>
        <taxon>Euarchontoglires</taxon>
        <taxon>Glires</taxon>
        <taxon>Rodentia</taxon>
        <taxon>Hystricomorpha</taxon>
        <taxon>Octodontidae</taxon>
        <taxon>Octodon</taxon>
    </lineage>
</organism>
<feature type="domain" description="Immunoglobulin" evidence="15">
    <location>
        <begin position="30"/>
        <end position="110"/>
    </location>
</feature>
<dbReference type="InterPro" id="IPR036179">
    <property type="entry name" value="Ig-like_dom_sf"/>
</dbReference>
<feature type="compositionally biased region" description="Polar residues" evidence="13">
    <location>
        <begin position="315"/>
        <end position="332"/>
    </location>
</feature>
<feature type="compositionally biased region" description="Polar residues" evidence="13">
    <location>
        <begin position="295"/>
        <end position="308"/>
    </location>
</feature>
<evidence type="ECO:0000313" key="17">
    <source>
        <dbReference type="RefSeq" id="XP_023572660.1"/>
    </source>
</evidence>
<dbReference type="GeneID" id="101574644"/>
<keyword evidence="10" id="KW-0325">Glycoprotein</keyword>
<dbReference type="Gene3D" id="2.60.40.10">
    <property type="entry name" value="Immunoglobulins"/>
    <property type="match status" value="2"/>
</dbReference>
<evidence type="ECO:0000256" key="3">
    <source>
        <dbReference type="ARBA" id="ARBA00022692"/>
    </source>
</evidence>
<keyword evidence="3" id="KW-0812">Transmembrane</keyword>
<proteinExistence type="predicted"/>
<dbReference type="GO" id="GO:0098640">
    <property type="term" value="F:integrin binding involved in cell-matrix adhesion"/>
    <property type="evidence" value="ECO:0007669"/>
    <property type="project" value="InterPro"/>
</dbReference>
<dbReference type="AlphaFoldDB" id="A0A6P6EK16"/>
<dbReference type="FunFam" id="2.60.40.10:FF:000194">
    <property type="entry name" value="Intercellular adhesion molecule 1"/>
    <property type="match status" value="1"/>
</dbReference>
<dbReference type="PANTHER" id="PTHR14162">
    <property type="entry name" value="MUCOSAL ADDRESSIN CELL ADHESION MOLECULE-1"/>
    <property type="match status" value="1"/>
</dbReference>
<dbReference type="FunFam" id="2.60.40.10:FF:000933">
    <property type="entry name" value="Mucosal addressin cell adhesion molecule 1"/>
    <property type="match status" value="1"/>
</dbReference>
<dbReference type="InParanoid" id="A0A6P6EK16"/>
<evidence type="ECO:0000256" key="12">
    <source>
        <dbReference type="ARBA" id="ARBA00074025"/>
    </source>
</evidence>
<dbReference type="InterPro" id="IPR015169">
    <property type="entry name" value="Adhes-Ig-like"/>
</dbReference>
<dbReference type="FunCoup" id="A0A6P6EK16">
    <property type="interactions" value="158"/>
</dbReference>
<dbReference type="GO" id="GO:0016020">
    <property type="term" value="C:membrane"/>
    <property type="evidence" value="ECO:0007669"/>
    <property type="project" value="UniProtKB-SubCell"/>
</dbReference>
<keyword evidence="11" id="KW-0393">Immunoglobulin domain</keyword>
<feature type="compositionally biased region" description="Low complexity" evidence="13">
    <location>
        <begin position="235"/>
        <end position="245"/>
    </location>
</feature>
<feature type="region of interest" description="Disordered" evidence="13">
    <location>
        <begin position="295"/>
        <end position="339"/>
    </location>
</feature>
<keyword evidence="16" id="KW-1185">Reference proteome</keyword>
<dbReference type="GO" id="GO:2000403">
    <property type="term" value="P:positive regulation of lymphocyte migration"/>
    <property type="evidence" value="ECO:0007669"/>
    <property type="project" value="InterPro"/>
</dbReference>
<dbReference type="SMART" id="SM00409">
    <property type="entry name" value="IG"/>
    <property type="match status" value="1"/>
</dbReference>
<evidence type="ECO:0000256" key="5">
    <source>
        <dbReference type="ARBA" id="ARBA00022737"/>
    </source>
</evidence>
<dbReference type="RefSeq" id="XP_023572660.1">
    <property type="nucleotide sequence ID" value="XM_023716892.1"/>
</dbReference>
<evidence type="ECO:0000256" key="6">
    <source>
        <dbReference type="ARBA" id="ARBA00022889"/>
    </source>
</evidence>
<feature type="chain" id="PRO_5027746011" description="Mucosal addressin cell adhesion molecule 1" evidence="14">
    <location>
        <begin position="22"/>
        <end position="497"/>
    </location>
</feature>
<dbReference type="SUPFAM" id="SSF48726">
    <property type="entry name" value="Immunoglobulin"/>
    <property type="match status" value="2"/>
</dbReference>
<keyword evidence="5" id="KW-0677">Repeat</keyword>
<reference evidence="17" key="1">
    <citation type="submission" date="2025-08" db="UniProtKB">
        <authorList>
            <consortium name="RefSeq"/>
        </authorList>
    </citation>
    <scope>IDENTIFICATION</scope>
</reference>
<feature type="compositionally biased region" description="Polar residues" evidence="13">
    <location>
        <begin position="246"/>
        <end position="262"/>
    </location>
</feature>
<dbReference type="Proteomes" id="UP000515203">
    <property type="component" value="Unplaced"/>
</dbReference>
<evidence type="ECO:0000259" key="15">
    <source>
        <dbReference type="SMART" id="SM00409"/>
    </source>
</evidence>
<evidence type="ECO:0000256" key="11">
    <source>
        <dbReference type="ARBA" id="ARBA00023319"/>
    </source>
</evidence>
<keyword evidence="7" id="KW-1133">Transmembrane helix</keyword>
<evidence type="ECO:0000256" key="9">
    <source>
        <dbReference type="ARBA" id="ARBA00023157"/>
    </source>
</evidence>
<evidence type="ECO:0000256" key="1">
    <source>
        <dbReference type="ARBA" id="ARBA00004479"/>
    </source>
</evidence>
<dbReference type="CTD" id="8174"/>
<dbReference type="GO" id="GO:0050901">
    <property type="term" value="P:leukocyte tethering or rolling"/>
    <property type="evidence" value="ECO:0007669"/>
    <property type="project" value="TreeGrafter"/>
</dbReference>
<protein>
    <recommendedName>
        <fullName evidence="12">Mucosal addressin cell adhesion molecule 1</fullName>
    </recommendedName>
</protein>
<feature type="region of interest" description="Disordered" evidence="13">
    <location>
        <begin position="223"/>
        <end position="272"/>
    </location>
</feature>
<dbReference type="GO" id="GO:0007229">
    <property type="term" value="P:integrin-mediated signaling pathway"/>
    <property type="evidence" value="ECO:0007669"/>
    <property type="project" value="InterPro"/>
</dbReference>
<evidence type="ECO:0000256" key="7">
    <source>
        <dbReference type="ARBA" id="ARBA00022989"/>
    </source>
</evidence>
<dbReference type="OrthoDB" id="9907246at2759"/>
<dbReference type="InterPro" id="IPR003599">
    <property type="entry name" value="Ig_sub"/>
</dbReference>
<keyword evidence="6" id="KW-0130">Cell adhesion</keyword>
<name>A0A6P6EK16_OCTDE</name>
<evidence type="ECO:0000256" key="13">
    <source>
        <dbReference type="SAM" id="MobiDB-lite"/>
    </source>
</evidence>
<keyword evidence="9" id="KW-1015">Disulfide bond</keyword>
<dbReference type="InterPro" id="IPR013783">
    <property type="entry name" value="Ig-like_fold"/>
</dbReference>
<dbReference type="Pfam" id="PF09085">
    <property type="entry name" value="Adhes-Ig_like"/>
    <property type="match status" value="1"/>
</dbReference>
<evidence type="ECO:0000256" key="14">
    <source>
        <dbReference type="SAM" id="SignalP"/>
    </source>
</evidence>